<comment type="function">
    <text evidence="10">Probable catalytic subunit of the gamma-secretase complex, an endoprotease complex that catalyzes the intramembrane cleavage of integral membrane proteins such as Notch receptors. Requires the other members of the gamma-secretase complex to have a protease activity.</text>
</comment>
<evidence type="ECO:0000256" key="10">
    <source>
        <dbReference type="ARBA" id="ARBA00053367"/>
    </source>
</evidence>
<evidence type="ECO:0000256" key="12">
    <source>
        <dbReference type="RuleBase" id="RU361148"/>
    </source>
</evidence>
<dbReference type="EMBL" id="LODT01000004">
    <property type="protein sequence ID" value="KYR02475.1"/>
    <property type="molecule type" value="Genomic_DNA"/>
</dbReference>
<dbReference type="GO" id="GO:0006914">
    <property type="term" value="P:autophagy"/>
    <property type="evidence" value="ECO:0007669"/>
    <property type="project" value="UniProtKB-ARBA"/>
</dbReference>
<dbReference type="GO" id="GO:0044351">
    <property type="term" value="P:macropinocytosis"/>
    <property type="evidence" value="ECO:0007669"/>
    <property type="project" value="UniProtKB-ARBA"/>
</dbReference>
<feature type="transmembrane region" description="Helical" evidence="12">
    <location>
        <begin position="256"/>
        <end position="275"/>
    </location>
</feature>
<dbReference type="GO" id="GO:0005789">
    <property type="term" value="C:endoplasmic reticulum membrane"/>
    <property type="evidence" value="ECO:0007669"/>
    <property type="project" value="UniProtKB-SubCell"/>
</dbReference>
<feature type="transmembrane region" description="Helical" evidence="12">
    <location>
        <begin position="334"/>
        <end position="354"/>
    </location>
</feature>
<evidence type="ECO:0000313" key="14">
    <source>
        <dbReference type="Proteomes" id="UP000076078"/>
    </source>
</evidence>
<evidence type="ECO:0000256" key="5">
    <source>
        <dbReference type="ARBA" id="ARBA00022824"/>
    </source>
</evidence>
<dbReference type="GO" id="GO:0106070">
    <property type="term" value="P:regulation of adenylate cyclase-activating G protein-coupled receptor signaling pathway"/>
    <property type="evidence" value="ECO:0007669"/>
    <property type="project" value="UniProtKB-ARBA"/>
</dbReference>
<dbReference type="PRINTS" id="PR01072">
    <property type="entry name" value="PRESENILIN"/>
</dbReference>
<comment type="function">
    <text evidence="12">Probable subunit of the gamma-secretase complex, an endoprotease complex that catalyzes the intramembrane cleavage of integral membrane proteins such as Notch receptors.</text>
</comment>
<proteinExistence type="inferred from homology"/>
<dbReference type="GO" id="GO:0034205">
    <property type="term" value="P:amyloid-beta formation"/>
    <property type="evidence" value="ECO:0007669"/>
    <property type="project" value="TreeGrafter"/>
</dbReference>
<keyword evidence="14" id="KW-1185">Reference proteome</keyword>
<keyword evidence="5 12" id="KW-0256">Endoplasmic reticulum</keyword>
<keyword evidence="2 12" id="KW-0645">Protease</keyword>
<keyword evidence="4 12" id="KW-0378">Hydrolase</keyword>
<dbReference type="SMART" id="SM00730">
    <property type="entry name" value="PSN"/>
    <property type="match status" value="1"/>
</dbReference>
<evidence type="ECO:0000256" key="11">
    <source>
        <dbReference type="ARBA" id="ARBA00066080"/>
    </source>
</evidence>
<organism evidence="13 14">
    <name type="scientific">Tieghemostelium lacteum</name>
    <name type="common">Slime mold</name>
    <name type="synonym">Dictyostelium lacteum</name>
    <dbReference type="NCBI Taxonomy" id="361077"/>
    <lineage>
        <taxon>Eukaryota</taxon>
        <taxon>Amoebozoa</taxon>
        <taxon>Evosea</taxon>
        <taxon>Eumycetozoa</taxon>
        <taxon>Dictyostelia</taxon>
        <taxon>Dictyosteliales</taxon>
        <taxon>Raperosteliaceae</taxon>
        <taxon>Tieghemostelium</taxon>
    </lineage>
</organism>
<feature type="transmembrane region" description="Helical" evidence="12">
    <location>
        <begin position="208"/>
        <end position="228"/>
    </location>
</feature>
<dbReference type="InParanoid" id="A0A152A8N0"/>
<dbReference type="GO" id="GO:0042500">
    <property type="term" value="F:aspartic endopeptidase activity, intramembrane cleaving"/>
    <property type="evidence" value="ECO:0007669"/>
    <property type="project" value="InterPro"/>
</dbReference>
<dbReference type="InterPro" id="IPR042524">
    <property type="entry name" value="Presenilin_C"/>
</dbReference>
<dbReference type="FunCoup" id="A0A152A8N0">
    <property type="interactions" value="5"/>
</dbReference>
<protein>
    <recommendedName>
        <fullName evidence="12">Presenilin</fullName>
        <ecNumber evidence="12">3.4.23.-</ecNumber>
    </recommendedName>
</protein>
<evidence type="ECO:0000256" key="6">
    <source>
        <dbReference type="ARBA" id="ARBA00022976"/>
    </source>
</evidence>
<evidence type="ECO:0000256" key="3">
    <source>
        <dbReference type="ARBA" id="ARBA00022692"/>
    </source>
</evidence>
<dbReference type="OrthoDB" id="432970at2759"/>
<comment type="domain">
    <text evidence="12">The PAL motif is required for normal active site conformation.</text>
</comment>
<evidence type="ECO:0000313" key="13">
    <source>
        <dbReference type="EMBL" id="KYR02475.1"/>
    </source>
</evidence>
<keyword evidence="6 12" id="KW-0914">Notch signaling pathway</keyword>
<dbReference type="PANTHER" id="PTHR10202">
    <property type="entry name" value="PRESENILIN"/>
    <property type="match status" value="1"/>
</dbReference>
<dbReference type="GO" id="GO:0031149">
    <property type="term" value="P:sorocarp stalk cell differentiation"/>
    <property type="evidence" value="ECO:0007669"/>
    <property type="project" value="UniProtKB-ARBA"/>
</dbReference>
<comment type="caution">
    <text evidence="13">The sequence shown here is derived from an EMBL/GenBank/DDBJ whole genome shotgun (WGS) entry which is preliminary data.</text>
</comment>
<feature type="transmembrane region" description="Helical" evidence="12">
    <location>
        <begin position="94"/>
        <end position="113"/>
    </location>
</feature>
<dbReference type="Proteomes" id="UP000076078">
    <property type="component" value="Unassembled WGS sequence"/>
</dbReference>
<dbReference type="EC" id="3.4.23.-" evidence="12"/>
<comment type="subunit">
    <text evidence="11">Homodimer. Component of the gamma-secretase complex, a complex composed of a presenilin homodimer, nicastrin, aph1 and pen2.</text>
</comment>
<feature type="transmembrane region" description="Helical" evidence="12">
    <location>
        <begin position="233"/>
        <end position="250"/>
    </location>
</feature>
<comment type="similarity">
    <text evidence="1 12">Belongs to the peptidase A22A family.</text>
</comment>
<feature type="transmembrane region" description="Helical" evidence="12">
    <location>
        <begin position="174"/>
        <end position="196"/>
    </location>
</feature>
<gene>
    <name evidence="13" type="ORF">DLAC_01315</name>
</gene>
<evidence type="ECO:0000256" key="2">
    <source>
        <dbReference type="ARBA" id="ARBA00022670"/>
    </source>
</evidence>
<dbReference type="GO" id="GO:0055074">
    <property type="term" value="P:calcium ion homeostasis"/>
    <property type="evidence" value="ECO:0007669"/>
    <property type="project" value="UniProtKB-ARBA"/>
</dbReference>
<dbReference type="GO" id="GO:0007219">
    <property type="term" value="P:Notch signaling pathway"/>
    <property type="evidence" value="ECO:0007669"/>
    <property type="project" value="UniProtKB-KW"/>
</dbReference>
<evidence type="ECO:0000256" key="8">
    <source>
        <dbReference type="ARBA" id="ARBA00023034"/>
    </source>
</evidence>
<evidence type="ECO:0000256" key="7">
    <source>
        <dbReference type="ARBA" id="ARBA00022989"/>
    </source>
</evidence>
<evidence type="ECO:0000256" key="9">
    <source>
        <dbReference type="ARBA" id="ARBA00023136"/>
    </source>
</evidence>
<dbReference type="AlphaFoldDB" id="A0A152A8N0"/>
<comment type="subcellular location">
    <subcellularLocation>
        <location evidence="12">Endoplasmic reticulum membrane</location>
        <topology evidence="12">Multi-pass membrane protein</topology>
    </subcellularLocation>
    <subcellularLocation>
        <location evidence="12">Golgi apparatus membrane</location>
        <topology evidence="12">Multi-pass membrane protein</topology>
    </subcellularLocation>
</comment>
<keyword evidence="9 12" id="KW-0472">Membrane</keyword>
<keyword evidence="3 12" id="KW-0812">Transmembrane</keyword>
<sequence>MSNKYQSLSLEEFNKSENHDINPFSIEDNDNGDTLHSINDIDGGSIVNSQLNNNKDNVNGVDETTNLIQSEEVEYIEEDGEVELQDFADMIMMILKPVTITIIIVVWAVRILFSTFSNYTNVTTIYTLAYDETASDSTGSKFLGAMLNSLIFLGVIVLTTVLFVVLYKYRCLKIIFGWLFCSVGLLLGSVGGYIFYNMLQIENLALDYISFFFILYNIVVGGIVSIFWYSPEILNQAYLVLISALMAISFTRLPEWTVFAILAVVAVYDLFAVLCPRGPLKVLVETAQERKEKIPALVYDSDRDKGGVKLGLGDFVFYSVLIARAALFDISTVFTCYVAIITGLFATLLLLAIAKKALPALPISIALGILFYYCSSVFLYPFIQTLGSAQIFI</sequence>
<dbReference type="OMA" id="MYYQDID"/>
<dbReference type="GO" id="GO:0016485">
    <property type="term" value="P:protein processing"/>
    <property type="evidence" value="ECO:0007669"/>
    <property type="project" value="InterPro"/>
</dbReference>
<dbReference type="STRING" id="361077.A0A152A8N0"/>
<evidence type="ECO:0000256" key="4">
    <source>
        <dbReference type="ARBA" id="ARBA00022801"/>
    </source>
</evidence>
<dbReference type="GO" id="GO:0000139">
    <property type="term" value="C:Golgi membrane"/>
    <property type="evidence" value="ECO:0007669"/>
    <property type="project" value="UniProtKB-SubCell"/>
</dbReference>
<reference evidence="13 14" key="1">
    <citation type="submission" date="2015-12" db="EMBL/GenBank/DDBJ databases">
        <title>Dictyostelia acquired genes for synthesis and detection of signals that induce cell-type specialization by lateral gene transfer from prokaryotes.</title>
        <authorList>
            <person name="Gloeckner G."/>
            <person name="Schaap P."/>
        </authorList>
    </citation>
    <scope>NUCLEOTIDE SEQUENCE [LARGE SCALE GENOMIC DNA]</scope>
    <source>
        <strain evidence="13 14">TK</strain>
    </source>
</reference>
<dbReference type="GO" id="GO:0044671">
    <property type="term" value="P:sorocarp spore cell differentiation"/>
    <property type="evidence" value="ECO:0007669"/>
    <property type="project" value="UniProtKB-ARBA"/>
</dbReference>
<keyword evidence="7 12" id="KW-1133">Transmembrane helix</keyword>
<dbReference type="Pfam" id="PF01080">
    <property type="entry name" value="Presenilin"/>
    <property type="match status" value="2"/>
</dbReference>
<dbReference type="Gene3D" id="1.10.472.100">
    <property type="entry name" value="Presenilin"/>
    <property type="match status" value="1"/>
</dbReference>
<feature type="transmembrane region" description="Helical" evidence="12">
    <location>
        <begin position="360"/>
        <end position="383"/>
    </location>
</feature>
<dbReference type="GO" id="GO:0006509">
    <property type="term" value="P:membrane protein ectodomain proteolysis"/>
    <property type="evidence" value="ECO:0007669"/>
    <property type="project" value="TreeGrafter"/>
</dbReference>
<accession>A0A152A8N0</accession>
<dbReference type="FunFam" id="1.10.472.100:FF:000003">
    <property type="entry name" value="Presenilin"/>
    <property type="match status" value="1"/>
</dbReference>
<evidence type="ECO:0000256" key="1">
    <source>
        <dbReference type="ARBA" id="ARBA00008604"/>
    </source>
</evidence>
<name>A0A152A8N0_TIELA</name>
<dbReference type="PANTHER" id="PTHR10202:SF13">
    <property type="entry name" value="PRESENILIN HOMOLOG"/>
    <property type="match status" value="1"/>
</dbReference>
<keyword evidence="8 12" id="KW-0333">Golgi apparatus</keyword>
<dbReference type="InterPro" id="IPR001108">
    <property type="entry name" value="Peptidase_A22A"/>
</dbReference>
<feature type="transmembrane region" description="Helical" evidence="12">
    <location>
        <begin position="145"/>
        <end position="167"/>
    </location>
</feature>
<dbReference type="GO" id="GO:0070765">
    <property type="term" value="C:gamma-secretase complex"/>
    <property type="evidence" value="ECO:0007669"/>
    <property type="project" value="TreeGrafter"/>
</dbReference>
<dbReference type="InterPro" id="IPR006639">
    <property type="entry name" value="Preselin/SPP"/>
</dbReference>